<dbReference type="Proteomes" id="UP000001936">
    <property type="component" value="Chromosome"/>
</dbReference>
<evidence type="ECO:0000313" key="1">
    <source>
        <dbReference type="EMBL" id="ABC91679.1"/>
    </source>
</evidence>
<keyword evidence="2" id="KW-1185">Reference proteome</keyword>
<protein>
    <submittedName>
        <fullName evidence="1">Uncharacterized protein</fullName>
    </submittedName>
</protein>
<organism evidence="1 2">
    <name type="scientific">Rhizobium etli (strain ATCC 51251 / DSM 11541 / JCM 21823 / NBRC 15573 / CFN 42)</name>
    <dbReference type="NCBI Taxonomy" id="347834"/>
    <lineage>
        <taxon>Bacteria</taxon>
        <taxon>Pseudomonadati</taxon>
        <taxon>Pseudomonadota</taxon>
        <taxon>Alphaproteobacteria</taxon>
        <taxon>Hyphomicrobiales</taxon>
        <taxon>Rhizobiaceae</taxon>
        <taxon>Rhizobium/Agrobacterium group</taxon>
        <taxon>Rhizobium</taxon>
    </lineage>
</organism>
<proteinExistence type="predicted"/>
<dbReference type="HOGENOM" id="CLU_1531317_0_0_5"/>
<dbReference type="eggNOG" id="ENOG50312HJ">
    <property type="taxonomic scope" value="Bacteria"/>
</dbReference>
<accession>Q2K657</accession>
<dbReference type="KEGG" id="ret:RHE_CH02911"/>
<sequence>MSARRPQLLRRLLRQLVQRGENFFRRARLAGAQLHRAVTPDQDQPELAVRRPLQPLANIVRIKFPAIIEQRESAAASDDEHFDVFLDEAHLCVPEPFVLDCWAVVLRIGEDDQHPFAVSKPLERLWKFRLTSRCADDFMNDGSQHGAIPRPHLAGCNCAIAAAAYFKTRKNAVTR</sequence>
<dbReference type="AlphaFoldDB" id="Q2K657"/>
<gene>
    <name evidence="1" type="ordered locus">RHE_CH02911</name>
</gene>
<reference evidence="1 2" key="1">
    <citation type="journal article" date="2006" name="Proc. Natl. Acad. Sci. U.S.A.">
        <title>The partitioned Rhizobium etli genome: genetic and metabolic redundancy in seven interacting replicons.</title>
        <authorList>
            <person name="Gonzalez V."/>
            <person name="Santamaria R.I."/>
            <person name="Bustos P."/>
            <person name="Hernandez-Gonzalez I."/>
            <person name="Medrano-Soto A."/>
            <person name="Moreno-Hagelsieb G."/>
            <person name="Janga S.C."/>
            <person name="Ramirez M.A."/>
            <person name="Jimenez-Jacinto V."/>
            <person name="Collado-Vides J."/>
            <person name="Davila G."/>
        </authorList>
    </citation>
    <scope>NUCLEOTIDE SEQUENCE [LARGE SCALE GENOMIC DNA]</scope>
    <source>
        <strain evidence="2">ATCC 51251 / DSM 11541 / JCM 21823 / NBRC 15573 / CFN 42</strain>
    </source>
</reference>
<evidence type="ECO:0000313" key="2">
    <source>
        <dbReference type="Proteomes" id="UP000001936"/>
    </source>
</evidence>
<name>Q2K657_RHIEC</name>
<dbReference type="EMBL" id="CP000133">
    <property type="protein sequence ID" value="ABC91679.1"/>
    <property type="molecule type" value="Genomic_DNA"/>
</dbReference>